<evidence type="ECO:0000256" key="1">
    <source>
        <dbReference type="SAM" id="Phobius"/>
    </source>
</evidence>
<dbReference type="PROSITE" id="PS50076">
    <property type="entry name" value="DNAJ_2"/>
    <property type="match status" value="1"/>
</dbReference>
<proteinExistence type="predicted"/>
<protein>
    <submittedName>
        <fullName evidence="3">DnaJ domain-containing protein</fullName>
    </submittedName>
</protein>
<dbReference type="Pfam" id="PF00226">
    <property type="entry name" value="DnaJ"/>
    <property type="match status" value="1"/>
</dbReference>
<dbReference type="EMBL" id="CP045851">
    <property type="protein sequence ID" value="QGG95502.1"/>
    <property type="molecule type" value="Genomic_DNA"/>
</dbReference>
<dbReference type="InterPro" id="IPR050817">
    <property type="entry name" value="DjlA_DnaK_co-chaperone"/>
</dbReference>
<evidence type="ECO:0000313" key="3">
    <source>
        <dbReference type="EMBL" id="QGG95502.1"/>
    </source>
</evidence>
<name>A0A5Q2RKQ4_9ACTN</name>
<dbReference type="RefSeq" id="WP_153759609.1">
    <property type="nucleotide sequence ID" value="NZ_CP045851.1"/>
</dbReference>
<evidence type="ECO:0000313" key="4">
    <source>
        <dbReference type="Proteomes" id="UP000334019"/>
    </source>
</evidence>
<dbReference type="Gene3D" id="1.10.287.110">
    <property type="entry name" value="DnaJ domain"/>
    <property type="match status" value="1"/>
</dbReference>
<sequence>MTHYEVLGVDPTASTDEIRRAYVRLARDHHPDRHADSPPAARAEAERRMRQINEAWRELRDPARRDRYDLSLAGPSFDVDAAEDDPWTWTPYDTDEEELDLDDLYGEAHARRPRGGRALAIVPVACVVLGIGALVVGSIVRLGPVVALGVSAVVLGVVLFALAPLAVVLETRRHDRL</sequence>
<dbReference type="InterPro" id="IPR036869">
    <property type="entry name" value="J_dom_sf"/>
</dbReference>
<dbReference type="SMART" id="SM00271">
    <property type="entry name" value="DnaJ"/>
    <property type="match status" value="1"/>
</dbReference>
<feature type="transmembrane region" description="Helical" evidence="1">
    <location>
        <begin position="118"/>
        <end position="140"/>
    </location>
</feature>
<gene>
    <name evidence="3" type="ORF">GH723_10560</name>
</gene>
<dbReference type="PANTHER" id="PTHR24074">
    <property type="entry name" value="CO-CHAPERONE PROTEIN DJLA"/>
    <property type="match status" value="1"/>
</dbReference>
<feature type="transmembrane region" description="Helical" evidence="1">
    <location>
        <begin position="146"/>
        <end position="169"/>
    </location>
</feature>
<reference evidence="3 4" key="1">
    <citation type="submission" date="2019-11" db="EMBL/GenBank/DDBJ databases">
        <authorList>
            <person name="He Y."/>
        </authorList>
    </citation>
    <scope>NUCLEOTIDE SEQUENCE [LARGE SCALE GENOMIC DNA]</scope>
    <source>
        <strain evidence="3 4">SCSIO 58843</strain>
    </source>
</reference>
<keyword evidence="1" id="KW-0472">Membrane</keyword>
<dbReference type="KEGG" id="atq:GH723_10560"/>
<feature type="domain" description="J" evidence="2">
    <location>
        <begin position="2"/>
        <end position="72"/>
    </location>
</feature>
<dbReference type="InterPro" id="IPR001623">
    <property type="entry name" value="DnaJ_domain"/>
</dbReference>
<dbReference type="Proteomes" id="UP000334019">
    <property type="component" value="Chromosome"/>
</dbReference>
<evidence type="ECO:0000259" key="2">
    <source>
        <dbReference type="PROSITE" id="PS50076"/>
    </source>
</evidence>
<keyword evidence="1" id="KW-0812">Transmembrane</keyword>
<accession>A0A5Q2RKQ4</accession>
<keyword evidence="4" id="KW-1185">Reference proteome</keyword>
<dbReference type="CDD" id="cd06257">
    <property type="entry name" value="DnaJ"/>
    <property type="match status" value="1"/>
</dbReference>
<dbReference type="AlphaFoldDB" id="A0A5Q2RKQ4"/>
<keyword evidence="1" id="KW-1133">Transmembrane helix</keyword>
<organism evidence="3 4">
    <name type="scientific">Actinomarinicola tropica</name>
    <dbReference type="NCBI Taxonomy" id="2789776"/>
    <lineage>
        <taxon>Bacteria</taxon>
        <taxon>Bacillati</taxon>
        <taxon>Actinomycetota</taxon>
        <taxon>Acidimicrobiia</taxon>
        <taxon>Acidimicrobiales</taxon>
        <taxon>Iamiaceae</taxon>
        <taxon>Actinomarinicola</taxon>
    </lineage>
</organism>
<dbReference type="PRINTS" id="PR00625">
    <property type="entry name" value="JDOMAIN"/>
</dbReference>
<dbReference type="SUPFAM" id="SSF46565">
    <property type="entry name" value="Chaperone J-domain"/>
    <property type="match status" value="1"/>
</dbReference>